<evidence type="ECO:0000313" key="18">
    <source>
        <dbReference type="Proteomes" id="UP000289886"/>
    </source>
</evidence>
<keyword evidence="4" id="KW-1017">Isopeptide bond</keyword>
<dbReference type="InterPro" id="IPR003890">
    <property type="entry name" value="MIF4G-like_typ-3"/>
</dbReference>
<keyword evidence="3" id="KW-0678">Repressor</keyword>
<dbReference type="InterPro" id="IPR003891">
    <property type="entry name" value="Initiation_fac_eIF4g_MI"/>
</dbReference>
<evidence type="ECO:0000256" key="13">
    <source>
        <dbReference type="ARBA" id="ARBA00046720"/>
    </source>
</evidence>
<feature type="domain" description="MI" evidence="16">
    <location>
        <begin position="237"/>
        <end position="360"/>
    </location>
</feature>
<evidence type="ECO:0000256" key="2">
    <source>
        <dbReference type="ARBA" id="ARBA00022481"/>
    </source>
</evidence>
<dbReference type="PROSITE" id="PS51366">
    <property type="entry name" value="MI"/>
    <property type="match status" value="1"/>
</dbReference>
<evidence type="ECO:0000259" key="16">
    <source>
        <dbReference type="PROSITE" id="PS51366"/>
    </source>
</evidence>
<dbReference type="FunFam" id="1.25.40.180:FF:000007">
    <property type="entry name" value="Eukaryotic translation initiation factor 4 gamma 2"/>
    <property type="match status" value="1"/>
</dbReference>
<comment type="subunit">
    <text evidence="13">Interacts with the serine/threonine protein kinases MKNK1 and MKNK2. Binds EIF4A and EIF3. Interacts with MIF4GD. Interacts with DAZAP2.</text>
</comment>
<evidence type="ECO:0000259" key="15">
    <source>
        <dbReference type="PROSITE" id="PS51363"/>
    </source>
</evidence>
<dbReference type="Proteomes" id="UP000289886">
    <property type="component" value="Unassembled WGS sequence"/>
</dbReference>
<dbReference type="Pfam" id="PF02020">
    <property type="entry name" value="W2"/>
    <property type="match status" value="1"/>
</dbReference>
<evidence type="ECO:0000256" key="4">
    <source>
        <dbReference type="ARBA" id="ARBA00022499"/>
    </source>
</evidence>
<protein>
    <recommendedName>
        <fullName evidence="12">Eukaryotic translation initiation factor 4 gamma 2</fullName>
    </recommendedName>
</protein>
<organism evidence="17 18">
    <name type="scientific">Acipenser ruthenus</name>
    <name type="common">Sterlet sturgeon</name>
    <dbReference type="NCBI Taxonomy" id="7906"/>
    <lineage>
        <taxon>Eukaryota</taxon>
        <taxon>Metazoa</taxon>
        <taxon>Chordata</taxon>
        <taxon>Craniata</taxon>
        <taxon>Vertebrata</taxon>
        <taxon>Euteleostomi</taxon>
        <taxon>Actinopterygii</taxon>
        <taxon>Chondrostei</taxon>
        <taxon>Acipenseriformes</taxon>
        <taxon>Acipenseridae</taxon>
        <taxon>Acipenser</taxon>
    </lineage>
</organism>
<keyword evidence="2" id="KW-0488">Methylation</keyword>
<evidence type="ECO:0000256" key="12">
    <source>
        <dbReference type="ARBA" id="ARBA00040449"/>
    </source>
</evidence>
<evidence type="ECO:0000256" key="14">
    <source>
        <dbReference type="SAM" id="MobiDB-lite"/>
    </source>
</evidence>
<comment type="function">
    <text evidence="11">Appears to play a role in the switch from cap-dependent to IRES-mediated translation during mitosis, apoptosis and viral infection. Cleaved by some caspases and viral proteases.</text>
</comment>
<evidence type="ECO:0000256" key="8">
    <source>
        <dbReference type="ARBA" id="ARBA00022845"/>
    </source>
</evidence>
<gene>
    <name evidence="17" type="ORF">EOD39_4192</name>
</gene>
<keyword evidence="18" id="KW-1185">Reference proteome</keyword>
<feature type="region of interest" description="Disordered" evidence="14">
    <location>
        <begin position="184"/>
        <end position="233"/>
    </location>
</feature>
<keyword evidence="7" id="KW-0832">Ubl conjugation</keyword>
<keyword evidence="5 17" id="KW-0396">Initiation factor</keyword>
<dbReference type="PANTHER" id="PTHR23253">
    <property type="entry name" value="EUKARYOTIC TRANSLATION INITIATION FACTOR 4 GAMMA"/>
    <property type="match status" value="1"/>
</dbReference>
<evidence type="ECO:0000256" key="7">
    <source>
        <dbReference type="ARBA" id="ARBA00022843"/>
    </source>
</evidence>
<dbReference type="Gene3D" id="1.25.40.180">
    <property type="match status" value="3"/>
</dbReference>
<feature type="compositionally biased region" description="Low complexity" evidence="14">
    <location>
        <begin position="197"/>
        <end position="213"/>
    </location>
</feature>
<comment type="caution">
    <text evidence="17">The sequence shown here is derived from an EMBL/GenBank/DDBJ whole genome shotgun (WGS) entry which is preliminary data.</text>
</comment>
<evidence type="ECO:0000256" key="6">
    <source>
        <dbReference type="ARBA" id="ARBA00022553"/>
    </source>
</evidence>
<sequence length="600" mass="68988">MLGNIKFIGELGKLDLIHESILHKCIKTLLEKKKRVQLKDMGEDLECLCQIMRTVGPRLDHEKAKSLMDQYFARMKSLMTHKELPARIRFLLQDTLELRENNWVPRKAFIDNGPKTIIQIRQEAVKGQNQHYHAQNQGHPSQQQAQSKDMQPRFIKKGQLNADEISLRPAQSFLINKNQVPKLQPQIPTMIPPSAQPPRTQTPPLGQPPQLGLKTNPPPIQEKPAKNNKKPTPAKEELLKMTETIVTEYLNSKIINDAVNGVREMKAPKHFLPEMLSKIIICSLDRSDDDKEHASTLIHSLRHEGLISGDNFMQAFLNVLDQCPKLEVDIPLVKSYLAQFAARAIIAELVNIAELAQPLENGTHFPLFLLCLQQTAKLRDREWLTDLFQQSKVNMQKMLPEIDQNKDRMLEILDGKGLGFLFPLLKLEKELLKQIKADPSPQAIYKWIKDNISPKLHTDKGFVNILMTSFLQYISHEMCLTEGDEQLDTPSKEQLDQEKQLLLVFKPVMQKFLHDHVDLQVSALYALQVHCSNSSFPKGMLLRYFVHFYDMEIIEEEAFLAWKEDISQEFPGKGKALFQVNQWLTWLETAEEEESDDDAE</sequence>
<dbReference type="AlphaFoldDB" id="A0A444TW82"/>
<evidence type="ECO:0000256" key="11">
    <source>
        <dbReference type="ARBA" id="ARBA00037759"/>
    </source>
</evidence>
<evidence type="ECO:0000313" key="17">
    <source>
        <dbReference type="EMBL" id="RXM27183.1"/>
    </source>
</evidence>
<dbReference type="FunFam" id="1.25.40.180:FF:000017">
    <property type="entry name" value="Eukaryotic translation initiation factor 4 gamma 2"/>
    <property type="match status" value="1"/>
</dbReference>
<comment type="similarity">
    <text evidence="1">Belongs to the eukaryotic initiation factor 4G family.</text>
</comment>
<evidence type="ECO:0000256" key="3">
    <source>
        <dbReference type="ARBA" id="ARBA00022491"/>
    </source>
</evidence>
<dbReference type="PANTHER" id="PTHR23253:SF9">
    <property type="entry name" value="EUKARYOTIC TRANSLATION INITIATION FACTOR 4 GAMMA 2"/>
    <property type="match status" value="1"/>
</dbReference>
<dbReference type="InterPro" id="IPR003307">
    <property type="entry name" value="W2_domain"/>
</dbReference>
<evidence type="ECO:0000256" key="10">
    <source>
        <dbReference type="ARBA" id="ARBA00022990"/>
    </source>
</evidence>
<dbReference type="EMBL" id="SCEB01215888">
    <property type="protein sequence ID" value="RXM27183.1"/>
    <property type="molecule type" value="Genomic_DNA"/>
</dbReference>
<keyword evidence="6" id="KW-0597">Phosphoprotein</keyword>
<reference evidence="17 18" key="1">
    <citation type="submission" date="2019-01" db="EMBL/GenBank/DDBJ databases">
        <title>Draft Genome and Complete Hox-Cluster Characterization of the Sterlet Sturgeon (Acipenser ruthenus).</title>
        <authorList>
            <person name="Wei Q."/>
        </authorList>
    </citation>
    <scope>NUCLEOTIDE SEQUENCE [LARGE SCALE GENOMIC DNA]</scope>
    <source>
        <strain evidence="17">WHYD16114868_AA</strain>
        <tissue evidence="17">Blood</tissue>
    </source>
</reference>
<dbReference type="GO" id="GO:0003729">
    <property type="term" value="F:mRNA binding"/>
    <property type="evidence" value="ECO:0007669"/>
    <property type="project" value="TreeGrafter"/>
</dbReference>
<dbReference type="GO" id="GO:0006417">
    <property type="term" value="P:regulation of translation"/>
    <property type="evidence" value="ECO:0007669"/>
    <property type="project" value="UniProtKB-KW"/>
</dbReference>
<keyword evidence="8" id="KW-0810">Translation regulation</keyword>
<accession>A0A444TW82</accession>
<dbReference type="InterPro" id="IPR016024">
    <property type="entry name" value="ARM-type_fold"/>
</dbReference>
<feature type="region of interest" description="Disordered" evidence="14">
    <location>
        <begin position="125"/>
        <end position="151"/>
    </location>
</feature>
<dbReference type="GO" id="GO:0003743">
    <property type="term" value="F:translation initiation factor activity"/>
    <property type="evidence" value="ECO:0007669"/>
    <property type="project" value="UniProtKB-KW"/>
</dbReference>
<name>A0A444TW82_ACIRT</name>
<evidence type="ECO:0000256" key="5">
    <source>
        <dbReference type="ARBA" id="ARBA00022540"/>
    </source>
</evidence>
<keyword evidence="9" id="KW-0648">Protein biosynthesis</keyword>
<dbReference type="Pfam" id="PF02847">
    <property type="entry name" value="MA3"/>
    <property type="match status" value="1"/>
</dbReference>
<dbReference type="SMART" id="SM00544">
    <property type="entry name" value="MA3"/>
    <property type="match status" value="1"/>
</dbReference>
<evidence type="ECO:0000256" key="9">
    <source>
        <dbReference type="ARBA" id="ARBA00022917"/>
    </source>
</evidence>
<dbReference type="SMART" id="SM00515">
    <property type="entry name" value="eIF5C"/>
    <property type="match status" value="1"/>
</dbReference>
<feature type="compositionally biased region" description="Polar residues" evidence="14">
    <location>
        <begin position="127"/>
        <end position="149"/>
    </location>
</feature>
<proteinExistence type="inferred from homology"/>
<dbReference type="PROSITE" id="PS51363">
    <property type="entry name" value="W2"/>
    <property type="match status" value="1"/>
</dbReference>
<keyword evidence="10" id="KW-0007">Acetylation</keyword>
<dbReference type="SUPFAM" id="SSF48371">
    <property type="entry name" value="ARM repeat"/>
    <property type="match status" value="3"/>
</dbReference>
<evidence type="ECO:0000256" key="1">
    <source>
        <dbReference type="ARBA" id="ARBA00005775"/>
    </source>
</evidence>
<dbReference type="GO" id="GO:0016281">
    <property type="term" value="C:eukaryotic translation initiation factor 4F complex"/>
    <property type="evidence" value="ECO:0007669"/>
    <property type="project" value="TreeGrafter"/>
</dbReference>
<dbReference type="CDD" id="cd11559">
    <property type="entry name" value="W2_eIF4G1_like"/>
    <property type="match status" value="1"/>
</dbReference>
<feature type="domain" description="W2" evidence="15">
    <location>
        <begin position="414"/>
        <end position="597"/>
    </location>
</feature>
<dbReference type="Pfam" id="PF02854">
    <property type="entry name" value="MIF4G"/>
    <property type="match status" value="1"/>
</dbReference>